<dbReference type="Gene3D" id="3.90.550.10">
    <property type="entry name" value="Spore Coat Polysaccharide Biosynthesis Protein SpsA, Chain A"/>
    <property type="match status" value="1"/>
</dbReference>
<evidence type="ECO:0000256" key="3">
    <source>
        <dbReference type="ARBA" id="ARBA00022676"/>
    </source>
</evidence>
<dbReference type="GO" id="GO:0005802">
    <property type="term" value="C:trans-Golgi network"/>
    <property type="evidence" value="ECO:0007669"/>
    <property type="project" value="TreeGrafter"/>
</dbReference>
<evidence type="ECO:0000256" key="4">
    <source>
        <dbReference type="ARBA" id="ARBA00022679"/>
    </source>
</evidence>
<protein>
    <submittedName>
        <fullName evidence="13">Galactosyl transferase GMA12/MNN10 family protein</fullName>
    </submittedName>
</protein>
<feature type="transmembrane region" description="Helical" evidence="12">
    <location>
        <begin position="12"/>
        <end position="40"/>
    </location>
</feature>
<keyword evidence="4 13" id="KW-0808">Transferase</keyword>
<dbReference type="GO" id="GO:0005768">
    <property type="term" value="C:endosome"/>
    <property type="evidence" value="ECO:0007669"/>
    <property type="project" value="TreeGrafter"/>
</dbReference>
<accession>A0AAV8D6D8</accession>
<evidence type="ECO:0000256" key="8">
    <source>
        <dbReference type="ARBA" id="ARBA00023034"/>
    </source>
</evidence>
<dbReference type="PANTHER" id="PTHR31311">
    <property type="entry name" value="XYLOGLUCAN 6-XYLOSYLTRANSFERASE 5-RELATED-RELATED"/>
    <property type="match status" value="1"/>
</dbReference>
<comment type="similarity">
    <text evidence="2">Belongs to the glycosyltransferase 34 family.</text>
</comment>
<keyword evidence="8" id="KW-0333">Golgi apparatus</keyword>
<evidence type="ECO:0000256" key="9">
    <source>
        <dbReference type="ARBA" id="ARBA00023136"/>
    </source>
</evidence>
<gene>
    <name evidence="13" type="ORF">LUZ62_074818</name>
</gene>
<keyword evidence="6" id="KW-0735">Signal-anchor</keyword>
<reference evidence="13" key="1">
    <citation type="submission" date="2022-08" db="EMBL/GenBank/DDBJ databases">
        <authorList>
            <person name="Marques A."/>
        </authorList>
    </citation>
    <scope>NUCLEOTIDE SEQUENCE</scope>
    <source>
        <strain evidence="13">RhyPub2mFocal</strain>
        <tissue evidence="13">Leaves</tissue>
    </source>
</reference>
<proteinExistence type="inferred from homology"/>
<dbReference type="InterPro" id="IPR008630">
    <property type="entry name" value="Glyco_trans_34"/>
</dbReference>
<dbReference type="GO" id="GO:0000139">
    <property type="term" value="C:Golgi membrane"/>
    <property type="evidence" value="ECO:0007669"/>
    <property type="project" value="UniProtKB-SubCell"/>
</dbReference>
<dbReference type="EMBL" id="JAMFTS010000004">
    <property type="protein sequence ID" value="KAJ4764443.1"/>
    <property type="molecule type" value="Genomic_DNA"/>
</dbReference>
<comment type="subcellular location">
    <subcellularLocation>
        <location evidence="1">Golgi apparatus membrane</location>
        <topology evidence="1">Single-pass type II membrane protein</topology>
    </subcellularLocation>
</comment>
<dbReference type="GO" id="GO:0035252">
    <property type="term" value="F:UDP-xylosyltransferase activity"/>
    <property type="evidence" value="ECO:0007669"/>
    <property type="project" value="TreeGrafter"/>
</dbReference>
<dbReference type="GO" id="GO:0016758">
    <property type="term" value="F:hexosyltransferase activity"/>
    <property type="evidence" value="ECO:0007669"/>
    <property type="project" value="TreeGrafter"/>
</dbReference>
<dbReference type="AlphaFoldDB" id="A0AAV8D6D8"/>
<dbReference type="Pfam" id="PF05637">
    <property type="entry name" value="Glyco_transf_34"/>
    <property type="match status" value="1"/>
</dbReference>
<keyword evidence="14" id="KW-1185">Reference proteome</keyword>
<evidence type="ECO:0000256" key="6">
    <source>
        <dbReference type="ARBA" id="ARBA00022968"/>
    </source>
</evidence>
<evidence type="ECO:0000256" key="7">
    <source>
        <dbReference type="ARBA" id="ARBA00022989"/>
    </source>
</evidence>
<sequence length="437" mass="49947">MNISSHKTWQRCNYSLFAGAKLVILCFLILTVTFLCTTYFTTSYSNLVQIVSKSNHLPIQQDKVVEGVGALPTVPQIKVVEGVKAKEESHFRSLNDSTYTLGPKINNWDLNRAKWLRHNPGFPNFFSGPKPRVLLVTGSSPKPCANPVGDHYQVKAIKNKIDYCRIHGIDIFYNNALLDAEMAGFWAKLPLLRTLLLSHPEVEFIWWMDSDAFFTDMAFEPPWDRYEPYNLVFHGWDHLVYKDKNWVGLNTGSFFLRNCQWSLDLLDAWAPMGPDGPIRDEAGKLLTGFLKGRPVFEADDQSAMVYLLVTQEDTWSDKVYFENSYCLHGFWESLVDRYEEMLEKNHPGLGDDRWPLVTHFVGCKPCGNFSEFPVERCLSKIDRAFNFADNQVLQMYGFAHKSLNTSSVKRVRNESVGPASAPDEVSIVLYPSVNDRN</sequence>
<dbReference type="GO" id="GO:0009969">
    <property type="term" value="P:xyloglucan biosynthetic process"/>
    <property type="evidence" value="ECO:0007669"/>
    <property type="project" value="TreeGrafter"/>
</dbReference>
<dbReference type="InterPro" id="IPR029044">
    <property type="entry name" value="Nucleotide-diphossugar_trans"/>
</dbReference>
<dbReference type="Proteomes" id="UP001140206">
    <property type="component" value="Chromosome 4"/>
</dbReference>
<keyword evidence="3" id="KW-0328">Glycosyltransferase</keyword>
<comment type="function">
    <text evidence="11">Probable glycosyltransferase that may be involved in the biosynthesis of xyloglucan.</text>
</comment>
<name>A0AAV8D6D8_9POAL</name>
<keyword evidence="7 12" id="KW-1133">Transmembrane helix</keyword>
<keyword evidence="5 12" id="KW-0812">Transmembrane</keyword>
<organism evidence="13 14">
    <name type="scientific">Rhynchospora pubera</name>
    <dbReference type="NCBI Taxonomy" id="906938"/>
    <lineage>
        <taxon>Eukaryota</taxon>
        <taxon>Viridiplantae</taxon>
        <taxon>Streptophyta</taxon>
        <taxon>Embryophyta</taxon>
        <taxon>Tracheophyta</taxon>
        <taxon>Spermatophyta</taxon>
        <taxon>Magnoliopsida</taxon>
        <taxon>Liliopsida</taxon>
        <taxon>Poales</taxon>
        <taxon>Cyperaceae</taxon>
        <taxon>Cyperoideae</taxon>
        <taxon>Rhynchosporeae</taxon>
        <taxon>Rhynchospora</taxon>
    </lineage>
</organism>
<evidence type="ECO:0000256" key="11">
    <source>
        <dbReference type="ARBA" id="ARBA00059144"/>
    </source>
</evidence>
<comment type="caution">
    <text evidence="13">The sequence shown here is derived from an EMBL/GenBank/DDBJ whole genome shotgun (WGS) entry which is preliminary data.</text>
</comment>
<evidence type="ECO:0000256" key="10">
    <source>
        <dbReference type="ARBA" id="ARBA00023180"/>
    </source>
</evidence>
<evidence type="ECO:0000313" key="14">
    <source>
        <dbReference type="Proteomes" id="UP001140206"/>
    </source>
</evidence>
<dbReference type="GO" id="GO:0033843">
    <property type="term" value="F:xyloglucan 6-xylosyltransferase activity"/>
    <property type="evidence" value="ECO:0007669"/>
    <property type="project" value="TreeGrafter"/>
</dbReference>
<evidence type="ECO:0000313" key="13">
    <source>
        <dbReference type="EMBL" id="KAJ4764443.1"/>
    </source>
</evidence>
<evidence type="ECO:0000256" key="12">
    <source>
        <dbReference type="SAM" id="Phobius"/>
    </source>
</evidence>
<dbReference type="FunFam" id="3.90.550.10:FF:000101">
    <property type="entry name" value="Probable glycosyltransferase 5"/>
    <property type="match status" value="1"/>
</dbReference>
<evidence type="ECO:0000256" key="2">
    <source>
        <dbReference type="ARBA" id="ARBA00005664"/>
    </source>
</evidence>
<keyword evidence="9 12" id="KW-0472">Membrane</keyword>
<evidence type="ECO:0000256" key="1">
    <source>
        <dbReference type="ARBA" id="ARBA00004323"/>
    </source>
</evidence>
<evidence type="ECO:0000256" key="5">
    <source>
        <dbReference type="ARBA" id="ARBA00022692"/>
    </source>
</evidence>
<dbReference type="PANTHER" id="PTHR31311:SF5">
    <property type="entry name" value="XYLOGLUCAN 6-XYLOSYLTRANSFERASE 2"/>
    <property type="match status" value="1"/>
</dbReference>
<keyword evidence="10" id="KW-0325">Glycoprotein</keyword>